<sequence>MSSIFETCFPSPILTLFLCLMIVTVCLTGDGMLKKADLVSSNGKYSVSMLKAFVDSSTHALVGFLVWAMVENACLLVKYNKWLNCMVAAILAGIVDLDHFMAAGSFKLERALHLERRPPFHNTSLVLLGTLICLLLSKWRSEMWVFALMFFSSWLSHHLRDANHRGLWFAPFGHTPLFSTQLYIFSILVLSVCVRIIAVFQRSPTASSPSSSENFVKVV</sequence>
<proteinExistence type="predicted"/>
<evidence type="ECO:0000256" key="5">
    <source>
        <dbReference type="ARBA" id="ARBA00023136"/>
    </source>
</evidence>
<organism evidence="8 9">
    <name type="scientific">Elysia chlorotica</name>
    <name type="common">Eastern emerald elysia</name>
    <name type="synonym">Sea slug</name>
    <dbReference type="NCBI Taxonomy" id="188477"/>
    <lineage>
        <taxon>Eukaryota</taxon>
        <taxon>Metazoa</taxon>
        <taxon>Spiralia</taxon>
        <taxon>Lophotrochozoa</taxon>
        <taxon>Mollusca</taxon>
        <taxon>Gastropoda</taxon>
        <taxon>Heterobranchia</taxon>
        <taxon>Euthyneura</taxon>
        <taxon>Panpulmonata</taxon>
        <taxon>Sacoglossa</taxon>
        <taxon>Placobranchoidea</taxon>
        <taxon>Plakobranchidae</taxon>
        <taxon>Elysia</taxon>
    </lineage>
</organism>
<dbReference type="InterPro" id="IPR026572">
    <property type="entry name" value="TMEM267"/>
</dbReference>
<dbReference type="GO" id="GO:0016020">
    <property type="term" value="C:membrane"/>
    <property type="evidence" value="ECO:0007669"/>
    <property type="project" value="UniProtKB-SubCell"/>
</dbReference>
<feature type="signal peptide" evidence="7">
    <location>
        <begin position="1"/>
        <end position="28"/>
    </location>
</feature>
<reference evidence="8 9" key="1">
    <citation type="submission" date="2019-01" db="EMBL/GenBank/DDBJ databases">
        <title>A draft genome assembly of the solar-powered sea slug Elysia chlorotica.</title>
        <authorList>
            <person name="Cai H."/>
            <person name="Li Q."/>
            <person name="Fang X."/>
            <person name="Li J."/>
            <person name="Curtis N.E."/>
            <person name="Altenburger A."/>
            <person name="Shibata T."/>
            <person name="Feng M."/>
            <person name="Maeda T."/>
            <person name="Schwartz J.A."/>
            <person name="Shigenobu S."/>
            <person name="Lundholm N."/>
            <person name="Nishiyama T."/>
            <person name="Yang H."/>
            <person name="Hasebe M."/>
            <person name="Li S."/>
            <person name="Pierce S.K."/>
            <person name="Wang J."/>
        </authorList>
    </citation>
    <scope>NUCLEOTIDE SEQUENCE [LARGE SCALE GENOMIC DNA]</scope>
    <source>
        <strain evidence="8">EC2010</strain>
        <tissue evidence="8">Whole organism of an adult</tissue>
    </source>
</reference>
<dbReference type="EMBL" id="RQTK01000279">
    <property type="protein sequence ID" value="RUS82604.1"/>
    <property type="molecule type" value="Genomic_DNA"/>
</dbReference>
<protein>
    <recommendedName>
        <fullName evidence="2">Transmembrane protein 267</fullName>
    </recommendedName>
</protein>
<feature type="transmembrane region" description="Helical" evidence="6">
    <location>
        <begin position="52"/>
        <end position="70"/>
    </location>
</feature>
<accession>A0A3S1B8W5</accession>
<evidence type="ECO:0000256" key="4">
    <source>
        <dbReference type="ARBA" id="ARBA00022989"/>
    </source>
</evidence>
<keyword evidence="4 6" id="KW-1133">Transmembrane helix</keyword>
<comment type="caution">
    <text evidence="8">The sequence shown here is derived from an EMBL/GenBank/DDBJ whole genome shotgun (WGS) entry which is preliminary data.</text>
</comment>
<evidence type="ECO:0000256" key="3">
    <source>
        <dbReference type="ARBA" id="ARBA00022692"/>
    </source>
</evidence>
<keyword evidence="3 6" id="KW-0812">Transmembrane</keyword>
<feature type="transmembrane region" description="Helical" evidence="6">
    <location>
        <begin position="143"/>
        <end position="160"/>
    </location>
</feature>
<dbReference type="PANTHER" id="PTHR13628">
    <property type="entry name" value="TRANSMEMBRANE PROTEIN 267"/>
    <property type="match status" value="1"/>
</dbReference>
<dbReference type="AlphaFoldDB" id="A0A3S1B8W5"/>
<name>A0A3S1B8W5_ELYCH</name>
<dbReference type="Proteomes" id="UP000271974">
    <property type="component" value="Unassembled WGS sequence"/>
</dbReference>
<feature type="transmembrane region" description="Helical" evidence="6">
    <location>
        <begin position="120"/>
        <end position="136"/>
    </location>
</feature>
<dbReference type="OrthoDB" id="10014558at2759"/>
<gene>
    <name evidence="8" type="ORF">EGW08_009632</name>
</gene>
<evidence type="ECO:0000256" key="6">
    <source>
        <dbReference type="SAM" id="Phobius"/>
    </source>
</evidence>
<keyword evidence="9" id="KW-1185">Reference proteome</keyword>
<comment type="subcellular location">
    <subcellularLocation>
        <location evidence="1">Membrane</location>
        <topology evidence="1">Multi-pass membrane protein</topology>
    </subcellularLocation>
</comment>
<keyword evidence="7" id="KW-0732">Signal</keyword>
<evidence type="ECO:0000256" key="7">
    <source>
        <dbReference type="SAM" id="SignalP"/>
    </source>
</evidence>
<feature type="transmembrane region" description="Helical" evidence="6">
    <location>
        <begin position="82"/>
        <end position="100"/>
    </location>
</feature>
<feature type="chain" id="PRO_5018596115" description="Transmembrane protein 267" evidence="7">
    <location>
        <begin position="29"/>
        <end position="219"/>
    </location>
</feature>
<evidence type="ECO:0000313" key="9">
    <source>
        <dbReference type="Proteomes" id="UP000271974"/>
    </source>
</evidence>
<keyword evidence="5 6" id="KW-0472">Membrane</keyword>
<dbReference type="PANTHER" id="PTHR13628:SF1">
    <property type="entry name" value="TRANSMEMBRANE PROTEIN 267"/>
    <property type="match status" value="1"/>
</dbReference>
<evidence type="ECO:0000256" key="1">
    <source>
        <dbReference type="ARBA" id="ARBA00004141"/>
    </source>
</evidence>
<evidence type="ECO:0000313" key="8">
    <source>
        <dbReference type="EMBL" id="RUS82604.1"/>
    </source>
</evidence>
<evidence type="ECO:0000256" key="2">
    <source>
        <dbReference type="ARBA" id="ARBA00013977"/>
    </source>
</evidence>
<dbReference type="STRING" id="188477.A0A3S1B8W5"/>
<feature type="transmembrane region" description="Helical" evidence="6">
    <location>
        <begin position="180"/>
        <end position="200"/>
    </location>
</feature>